<organism evidence="1 2">
    <name type="scientific">Dendrobium thyrsiflorum</name>
    <name type="common">Pinecone-like raceme dendrobium</name>
    <name type="synonym">Orchid</name>
    <dbReference type="NCBI Taxonomy" id="117978"/>
    <lineage>
        <taxon>Eukaryota</taxon>
        <taxon>Viridiplantae</taxon>
        <taxon>Streptophyta</taxon>
        <taxon>Embryophyta</taxon>
        <taxon>Tracheophyta</taxon>
        <taxon>Spermatophyta</taxon>
        <taxon>Magnoliopsida</taxon>
        <taxon>Liliopsida</taxon>
        <taxon>Asparagales</taxon>
        <taxon>Orchidaceae</taxon>
        <taxon>Epidendroideae</taxon>
        <taxon>Malaxideae</taxon>
        <taxon>Dendrobiinae</taxon>
        <taxon>Dendrobium</taxon>
    </lineage>
</organism>
<protein>
    <submittedName>
        <fullName evidence="1">Uncharacterized protein</fullName>
    </submittedName>
</protein>
<evidence type="ECO:0000313" key="2">
    <source>
        <dbReference type="Proteomes" id="UP001552299"/>
    </source>
</evidence>
<dbReference type="Proteomes" id="UP001552299">
    <property type="component" value="Unassembled WGS sequence"/>
</dbReference>
<reference evidence="1 2" key="1">
    <citation type="journal article" date="2024" name="Plant Biotechnol. J.">
        <title>Dendrobium thyrsiflorum genome and its molecular insights into genes involved in important horticultural traits.</title>
        <authorList>
            <person name="Chen B."/>
            <person name="Wang J.Y."/>
            <person name="Zheng P.J."/>
            <person name="Li K.L."/>
            <person name="Liang Y.M."/>
            <person name="Chen X.F."/>
            <person name="Zhang C."/>
            <person name="Zhao X."/>
            <person name="He X."/>
            <person name="Zhang G.Q."/>
            <person name="Liu Z.J."/>
            <person name="Xu Q."/>
        </authorList>
    </citation>
    <scope>NUCLEOTIDE SEQUENCE [LARGE SCALE GENOMIC DNA]</scope>
    <source>
        <strain evidence="1">GZMU011</strain>
    </source>
</reference>
<feature type="non-terminal residue" evidence="1">
    <location>
        <position position="179"/>
    </location>
</feature>
<evidence type="ECO:0000313" key="1">
    <source>
        <dbReference type="EMBL" id="KAL0919150.1"/>
    </source>
</evidence>
<dbReference type="AlphaFoldDB" id="A0ABD0V282"/>
<gene>
    <name evidence="1" type="ORF">M5K25_011224</name>
</gene>
<comment type="caution">
    <text evidence="1">The sequence shown here is derived from an EMBL/GenBank/DDBJ whole genome shotgun (WGS) entry which is preliminary data.</text>
</comment>
<accession>A0ABD0V282</accession>
<sequence length="179" mass="20020">MVGGVMMSPIKILCFRRPGSSWSLVYLVRGGSRSKHDRRILIGNHGLRRPRVPCRLGIDILEFLEFCILWTFGPAALVIITARGSILGLIDAFCLLVQVLQIRWRGVVLQSFAHFIQVIYNITCNSLHLLSIKFLHPYGTCTLAGYLIGVDNEGIAIFITCYNSLKGVILFVTNLPMQT</sequence>
<name>A0ABD0V282_DENTH</name>
<proteinExistence type="predicted"/>
<dbReference type="EMBL" id="JANQDX010000009">
    <property type="protein sequence ID" value="KAL0919150.1"/>
    <property type="molecule type" value="Genomic_DNA"/>
</dbReference>
<keyword evidence="2" id="KW-1185">Reference proteome</keyword>